<accession>A0A644X299</accession>
<reference evidence="1" key="1">
    <citation type="submission" date="2019-08" db="EMBL/GenBank/DDBJ databases">
        <authorList>
            <person name="Kucharzyk K."/>
            <person name="Murdoch R.W."/>
            <person name="Higgins S."/>
            <person name="Loffler F."/>
        </authorList>
    </citation>
    <scope>NUCLEOTIDE SEQUENCE</scope>
</reference>
<evidence type="ECO:0000313" key="1">
    <source>
        <dbReference type="EMBL" id="MPM10246.1"/>
    </source>
</evidence>
<name>A0A644X299_9ZZZZ</name>
<comment type="caution">
    <text evidence="1">The sequence shown here is derived from an EMBL/GenBank/DDBJ whole genome shotgun (WGS) entry which is preliminary data.</text>
</comment>
<proteinExistence type="predicted"/>
<dbReference type="EMBL" id="VSSQ01001669">
    <property type="protein sequence ID" value="MPM10246.1"/>
    <property type="molecule type" value="Genomic_DNA"/>
</dbReference>
<gene>
    <name evidence="1" type="ORF">SDC9_56574</name>
</gene>
<dbReference type="AlphaFoldDB" id="A0A644X299"/>
<organism evidence="1">
    <name type="scientific">bioreactor metagenome</name>
    <dbReference type="NCBI Taxonomy" id="1076179"/>
    <lineage>
        <taxon>unclassified sequences</taxon>
        <taxon>metagenomes</taxon>
        <taxon>ecological metagenomes</taxon>
    </lineage>
</organism>
<sequence length="55" mass="6175">MLNIVAQPGFLVFTHAFQPADFFVQKTIQFNTVFGSVADVPETVVFQIRPVVEMC</sequence>
<protein>
    <submittedName>
        <fullName evidence="1">Uncharacterized protein</fullName>
    </submittedName>
</protein>